<evidence type="ECO:0000313" key="2">
    <source>
        <dbReference type="EMBL" id="GAA3572677.1"/>
    </source>
</evidence>
<dbReference type="InterPro" id="IPR041664">
    <property type="entry name" value="AAA_16"/>
</dbReference>
<name>A0ABP6XVG1_9ACTN</name>
<reference evidence="3" key="1">
    <citation type="journal article" date="2019" name="Int. J. Syst. Evol. Microbiol.">
        <title>The Global Catalogue of Microorganisms (GCM) 10K type strain sequencing project: providing services to taxonomists for standard genome sequencing and annotation.</title>
        <authorList>
            <consortium name="The Broad Institute Genomics Platform"/>
            <consortium name="The Broad Institute Genome Sequencing Center for Infectious Disease"/>
            <person name="Wu L."/>
            <person name="Ma J."/>
        </authorList>
    </citation>
    <scope>NUCLEOTIDE SEQUENCE [LARGE SCALE GENOMIC DNA]</scope>
    <source>
        <strain evidence="3">JCM 17326</strain>
    </source>
</reference>
<dbReference type="PRINTS" id="PR00364">
    <property type="entry name" value="DISEASERSIST"/>
</dbReference>
<keyword evidence="3" id="KW-1185">Reference proteome</keyword>
<organism evidence="2 3">
    <name type="scientific">Nonomuraea rosea</name>
    <dbReference type="NCBI Taxonomy" id="638574"/>
    <lineage>
        <taxon>Bacteria</taxon>
        <taxon>Bacillati</taxon>
        <taxon>Actinomycetota</taxon>
        <taxon>Actinomycetes</taxon>
        <taxon>Streptosporangiales</taxon>
        <taxon>Streptosporangiaceae</taxon>
        <taxon>Nonomuraea</taxon>
    </lineage>
</organism>
<dbReference type="InterPro" id="IPR027417">
    <property type="entry name" value="P-loop_NTPase"/>
</dbReference>
<accession>A0ABP6XVG1</accession>
<protein>
    <recommendedName>
        <fullName evidence="1">Orc1-like AAA ATPase domain-containing protein</fullName>
    </recommendedName>
</protein>
<comment type="caution">
    <text evidence="2">The sequence shown here is derived from an EMBL/GenBank/DDBJ whole genome shotgun (WGS) entry which is preliminary data.</text>
</comment>
<dbReference type="RefSeq" id="WP_345567185.1">
    <property type="nucleotide sequence ID" value="NZ_BAABDQ010000014.1"/>
</dbReference>
<evidence type="ECO:0000313" key="3">
    <source>
        <dbReference type="Proteomes" id="UP001500630"/>
    </source>
</evidence>
<dbReference type="Pfam" id="PF13191">
    <property type="entry name" value="AAA_16"/>
    <property type="match status" value="1"/>
</dbReference>
<dbReference type="PANTHER" id="PTHR47691:SF3">
    <property type="entry name" value="HTH-TYPE TRANSCRIPTIONAL REGULATOR RV0890C-RELATED"/>
    <property type="match status" value="1"/>
</dbReference>
<sequence length="442" mass="49022">MASPEMVGRSAEIDALLTNIDDSRQQGNLALVSVISGMPGVGKTALARAVAKQLVRDYPDACLEVDLYGFTPGQDPRDPKELLAELLRLVGIGTADMPSSLVGRAELWRAWLAERRVLLVLDNTLNEEYVMPFLPPATAHCVTLITSRSDLKDVDAAIRLSLDVLPEIEAAQLLSLRSNRRFDDGAELMEVAKLCGCLPLALRSIGSLLTELDPRDVAILLSDRKDRFRHLPEIDSAVRAAFEVSYLHLNTSTQKLIRACAWHPGPDMDAFSVAALTASPLSVVMLEMDRLHSMGMLVRSPHGRSAFHDLFRSHAERQANLEDSGEEIRQGQWRLIHYLYFAAERAIEIILECKVRPPCDTFSFPDLNPPEHAAEWLRSTFGELHSMGGLARFLEDGKVPLESSAAFRLFRPIDLLLMVDAGRREYALKFHAFLCATGQFGA</sequence>
<dbReference type="EMBL" id="BAABDQ010000014">
    <property type="protein sequence ID" value="GAA3572677.1"/>
    <property type="molecule type" value="Genomic_DNA"/>
</dbReference>
<feature type="domain" description="Orc1-like AAA ATPase" evidence="1">
    <location>
        <begin position="6"/>
        <end position="62"/>
    </location>
</feature>
<evidence type="ECO:0000259" key="1">
    <source>
        <dbReference type="Pfam" id="PF13191"/>
    </source>
</evidence>
<dbReference type="SUPFAM" id="SSF52540">
    <property type="entry name" value="P-loop containing nucleoside triphosphate hydrolases"/>
    <property type="match status" value="1"/>
</dbReference>
<dbReference type="Proteomes" id="UP001500630">
    <property type="component" value="Unassembled WGS sequence"/>
</dbReference>
<proteinExistence type="predicted"/>
<dbReference type="Gene3D" id="3.40.50.300">
    <property type="entry name" value="P-loop containing nucleotide triphosphate hydrolases"/>
    <property type="match status" value="1"/>
</dbReference>
<dbReference type="PANTHER" id="PTHR47691">
    <property type="entry name" value="REGULATOR-RELATED"/>
    <property type="match status" value="1"/>
</dbReference>
<gene>
    <name evidence="2" type="ORF">GCM10022419_061990</name>
</gene>